<comment type="similarity">
    <text evidence="1">Belongs to the carbohydrate kinase PfkB family.</text>
</comment>
<dbReference type="InterPro" id="IPR002173">
    <property type="entry name" value="Carboh/pur_kinase_PfkB_CS"/>
</dbReference>
<evidence type="ECO:0000313" key="8">
    <source>
        <dbReference type="Proteomes" id="UP001596505"/>
    </source>
</evidence>
<dbReference type="Gene3D" id="3.40.1190.20">
    <property type="match status" value="1"/>
</dbReference>
<evidence type="ECO:0000256" key="3">
    <source>
        <dbReference type="ARBA" id="ARBA00022741"/>
    </source>
</evidence>
<name>A0ABW2Q116_9BACL</name>
<evidence type="ECO:0000256" key="1">
    <source>
        <dbReference type="ARBA" id="ARBA00010688"/>
    </source>
</evidence>
<keyword evidence="3" id="KW-0547">Nucleotide-binding</keyword>
<dbReference type="PANTHER" id="PTHR43085">
    <property type="entry name" value="HEXOKINASE FAMILY MEMBER"/>
    <property type="match status" value="1"/>
</dbReference>
<dbReference type="RefSeq" id="WP_380965604.1">
    <property type="nucleotide sequence ID" value="NZ_JBHTCO010000010.1"/>
</dbReference>
<dbReference type="PROSITE" id="PS00584">
    <property type="entry name" value="PFKB_KINASES_2"/>
    <property type="match status" value="1"/>
</dbReference>
<evidence type="ECO:0000256" key="2">
    <source>
        <dbReference type="ARBA" id="ARBA00022679"/>
    </source>
</evidence>
<dbReference type="Proteomes" id="UP001596505">
    <property type="component" value="Unassembled WGS sequence"/>
</dbReference>
<dbReference type="PANTHER" id="PTHR43085:SF1">
    <property type="entry name" value="PSEUDOURIDINE KINASE-RELATED"/>
    <property type="match status" value="1"/>
</dbReference>
<dbReference type="InterPro" id="IPR011611">
    <property type="entry name" value="PfkB_dom"/>
</dbReference>
<proteinExistence type="inferred from homology"/>
<evidence type="ECO:0000313" key="7">
    <source>
        <dbReference type="EMBL" id="MFC7393151.1"/>
    </source>
</evidence>
<evidence type="ECO:0000256" key="5">
    <source>
        <dbReference type="ARBA" id="ARBA00022840"/>
    </source>
</evidence>
<comment type="caution">
    <text evidence="7">The sequence shown here is derived from an EMBL/GenBank/DDBJ whole genome shotgun (WGS) entry which is preliminary data.</text>
</comment>
<keyword evidence="5" id="KW-0067">ATP-binding</keyword>
<dbReference type="GO" id="GO:0016301">
    <property type="term" value="F:kinase activity"/>
    <property type="evidence" value="ECO:0007669"/>
    <property type="project" value="UniProtKB-KW"/>
</dbReference>
<dbReference type="Pfam" id="PF00294">
    <property type="entry name" value="PfkB"/>
    <property type="match status" value="1"/>
</dbReference>
<accession>A0ABW2Q116</accession>
<sequence length="315" mass="34773">MQPEVITFGESMGLFMPTGQKGIANSSQFEKSFGGAETNLAIGISRLGHQVGWFGHLGDEPIGHYIFKVLRGEGIDVSEVKFHEDANTGFMIREFISGKSSVYYYRKNSAASLMKPEDLNESYIKNAKILHVTGITPALSDSCRETVAKAIDIAKSHGVKVCFDPNLRLKLWDIEQARPVLLDFAQKADIFLPGLDELELLYETDDFNTILNHLKELPCPSIIKGGDNKTYVFQDGNLTSVPYFKIDQIVDTVGAGDGFCAGFITGLLENKTLEESVKLGNLIGSMVIQSHGDWEALPTKRQVEQALGITNHIER</sequence>
<evidence type="ECO:0000256" key="4">
    <source>
        <dbReference type="ARBA" id="ARBA00022777"/>
    </source>
</evidence>
<keyword evidence="2" id="KW-0808">Transferase</keyword>
<dbReference type="SUPFAM" id="SSF53613">
    <property type="entry name" value="Ribokinase-like"/>
    <property type="match status" value="1"/>
</dbReference>
<organism evidence="7 8">
    <name type="scientific">Scopulibacillus cellulosilyticus</name>
    <dbReference type="NCBI Taxonomy" id="2665665"/>
    <lineage>
        <taxon>Bacteria</taxon>
        <taxon>Bacillati</taxon>
        <taxon>Bacillota</taxon>
        <taxon>Bacilli</taxon>
        <taxon>Bacillales</taxon>
        <taxon>Sporolactobacillaceae</taxon>
        <taxon>Scopulibacillus</taxon>
    </lineage>
</organism>
<keyword evidence="8" id="KW-1185">Reference proteome</keyword>
<dbReference type="CDD" id="cd01166">
    <property type="entry name" value="KdgK"/>
    <property type="match status" value="1"/>
</dbReference>
<evidence type="ECO:0000259" key="6">
    <source>
        <dbReference type="Pfam" id="PF00294"/>
    </source>
</evidence>
<feature type="domain" description="Carbohydrate kinase PfkB" evidence="6">
    <location>
        <begin position="6"/>
        <end position="299"/>
    </location>
</feature>
<reference evidence="8" key="1">
    <citation type="journal article" date="2019" name="Int. J. Syst. Evol. Microbiol.">
        <title>The Global Catalogue of Microorganisms (GCM) 10K type strain sequencing project: providing services to taxonomists for standard genome sequencing and annotation.</title>
        <authorList>
            <consortium name="The Broad Institute Genomics Platform"/>
            <consortium name="The Broad Institute Genome Sequencing Center for Infectious Disease"/>
            <person name="Wu L."/>
            <person name="Ma J."/>
        </authorList>
    </citation>
    <scope>NUCLEOTIDE SEQUENCE [LARGE SCALE GENOMIC DNA]</scope>
    <source>
        <strain evidence="8">CGMCC 1.16305</strain>
    </source>
</reference>
<dbReference type="InterPro" id="IPR050306">
    <property type="entry name" value="PfkB_Carbo_kinase"/>
</dbReference>
<protein>
    <submittedName>
        <fullName evidence="7">Sugar kinase</fullName>
    </submittedName>
</protein>
<keyword evidence="4 7" id="KW-0418">Kinase</keyword>
<dbReference type="EMBL" id="JBHTCO010000010">
    <property type="protein sequence ID" value="MFC7393151.1"/>
    <property type="molecule type" value="Genomic_DNA"/>
</dbReference>
<dbReference type="InterPro" id="IPR029056">
    <property type="entry name" value="Ribokinase-like"/>
</dbReference>
<gene>
    <name evidence="7" type="ORF">ACFQRG_09255</name>
</gene>